<protein>
    <recommendedName>
        <fullName evidence="7">N-acetyl-gamma-glutamyl-phosphate reductase</fullName>
        <shortName evidence="7">AGPR</shortName>
        <ecNumber evidence="7">1.2.1.38</ecNumber>
    </recommendedName>
    <alternativeName>
        <fullName evidence="7">N-acetyl-glutamate semialdehyde dehydrogenase</fullName>
        <shortName evidence="7">NAGSA dehydrogenase</shortName>
    </alternativeName>
</protein>
<dbReference type="AlphaFoldDB" id="A0A7T0BZR8"/>
<evidence type="ECO:0000313" key="10">
    <source>
        <dbReference type="EMBL" id="QPJ63912.1"/>
    </source>
</evidence>
<evidence type="ECO:0000256" key="1">
    <source>
        <dbReference type="ARBA" id="ARBA00004862"/>
    </source>
</evidence>
<evidence type="ECO:0000256" key="2">
    <source>
        <dbReference type="ARBA" id="ARBA00022571"/>
    </source>
</evidence>
<keyword evidence="5 7" id="KW-0560">Oxidoreductase</keyword>
<dbReference type="SUPFAM" id="SSF55347">
    <property type="entry name" value="Glyceraldehyde-3-phosphate dehydrogenase-like, C-terminal domain"/>
    <property type="match status" value="1"/>
</dbReference>
<comment type="catalytic activity">
    <reaction evidence="6 7">
        <text>N-acetyl-L-glutamate 5-semialdehyde + phosphate + NADP(+) = N-acetyl-L-glutamyl 5-phosphate + NADPH + H(+)</text>
        <dbReference type="Rhea" id="RHEA:21588"/>
        <dbReference type="ChEBI" id="CHEBI:15378"/>
        <dbReference type="ChEBI" id="CHEBI:29123"/>
        <dbReference type="ChEBI" id="CHEBI:43474"/>
        <dbReference type="ChEBI" id="CHEBI:57783"/>
        <dbReference type="ChEBI" id="CHEBI:57936"/>
        <dbReference type="ChEBI" id="CHEBI:58349"/>
        <dbReference type="EC" id="1.2.1.38"/>
    </reaction>
</comment>
<evidence type="ECO:0000313" key="11">
    <source>
        <dbReference type="Proteomes" id="UP000594464"/>
    </source>
</evidence>
<dbReference type="Pfam" id="PF22698">
    <property type="entry name" value="Semialdhyde_dhC_1"/>
    <property type="match status" value="1"/>
</dbReference>
<dbReference type="InterPro" id="IPR050085">
    <property type="entry name" value="AGPR"/>
</dbReference>
<dbReference type="GO" id="GO:0070401">
    <property type="term" value="F:NADP+ binding"/>
    <property type="evidence" value="ECO:0007669"/>
    <property type="project" value="InterPro"/>
</dbReference>
<comment type="pathway">
    <text evidence="1 7">Amino-acid biosynthesis; L-arginine biosynthesis; N(2)-acetyl-L-ornithine from L-glutamate: step 3/4.</text>
</comment>
<dbReference type="EMBL" id="CP048620">
    <property type="protein sequence ID" value="QPJ63912.1"/>
    <property type="molecule type" value="Genomic_DNA"/>
</dbReference>
<dbReference type="CDD" id="cd17895">
    <property type="entry name" value="AGPR_1_N"/>
    <property type="match status" value="1"/>
</dbReference>
<evidence type="ECO:0000259" key="9">
    <source>
        <dbReference type="SMART" id="SM00859"/>
    </source>
</evidence>
<comment type="subcellular location">
    <subcellularLocation>
        <location evidence="7">Cytoplasm</location>
    </subcellularLocation>
</comment>
<dbReference type="PANTHER" id="PTHR32338">
    <property type="entry name" value="N-ACETYL-GAMMA-GLUTAMYL-PHOSPHATE REDUCTASE, CHLOROPLASTIC-RELATED-RELATED"/>
    <property type="match status" value="1"/>
</dbReference>
<dbReference type="Proteomes" id="UP000594464">
    <property type="component" value="Chromosome"/>
</dbReference>
<gene>
    <name evidence="7" type="primary">argC</name>
    <name evidence="10" type="ORF">G3M78_00200</name>
</gene>
<dbReference type="InterPro" id="IPR000706">
    <property type="entry name" value="AGPR_type-1"/>
</dbReference>
<evidence type="ECO:0000256" key="5">
    <source>
        <dbReference type="ARBA" id="ARBA00023002"/>
    </source>
</evidence>
<dbReference type="SUPFAM" id="SSF51735">
    <property type="entry name" value="NAD(P)-binding Rossmann-fold domains"/>
    <property type="match status" value="1"/>
</dbReference>
<keyword evidence="3 7" id="KW-0028">Amino-acid biosynthesis</keyword>
<keyword evidence="7" id="KW-0963">Cytoplasm</keyword>
<keyword evidence="4 7" id="KW-0521">NADP</keyword>
<dbReference type="InterPro" id="IPR036291">
    <property type="entry name" value="NAD(P)-bd_dom_sf"/>
</dbReference>
<dbReference type="GO" id="GO:0005737">
    <property type="term" value="C:cytoplasm"/>
    <property type="evidence" value="ECO:0007669"/>
    <property type="project" value="UniProtKB-SubCell"/>
</dbReference>
<dbReference type="Gene3D" id="3.30.360.10">
    <property type="entry name" value="Dihydrodipicolinate Reductase, domain 2"/>
    <property type="match status" value="1"/>
</dbReference>
<dbReference type="SMART" id="SM00859">
    <property type="entry name" value="Semialdhyde_dh"/>
    <property type="match status" value="1"/>
</dbReference>
<organism evidence="10 11">
    <name type="scientific">Candidatus Nitrohelix vancouverensis</name>
    <dbReference type="NCBI Taxonomy" id="2705534"/>
    <lineage>
        <taxon>Bacteria</taxon>
        <taxon>Pseudomonadati</taxon>
        <taxon>Nitrospinota/Tectimicrobiota group</taxon>
        <taxon>Nitrospinota</taxon>
        <taxon>Nitrospinia</taxon>
        <taxon>Nitrospinales</taxon>
        <taxon>Nitrospinaceae</taxon>
        <taxon>Candidatus Nitrohelix</taxon>
    </lineage>
</organism>
<evidence type="ECO:0000256" key="7">
    <source>
        <dbReference type="HAMAP-Rule" id="MF_00150"/>
    </source>
</evidence>
<comment type="similarity">
    <text evidence="7">Belongs to the NAGSA dehydrogenase family. Type 1 subfamily.</text>
</comment>
<sequence length="345" mass="37570">MYKIGVAGATGYTGVELLRILSRHPDVDIVRLTSETYQGQRIDEVFPSLRGFVDITLEPLSADTARGLDILFLALPHTAAMDKAPGFLSGNCRLVDLSADFRLKDPAVFETWYKTPHVHPELLKEAVYGLPELYRESIKTAKLLANPGCYPTSVILGLAPLLGKGWIDESAIISDSKSGASGAGRKASQTTQFAEVNEGISAYAAPNHRHTPEIEQEISALVGREIGVTFTPHLMPMTRGILSTIYAPLKRKTTQAEAQAHYAKFYQDEPFVRVLPPGAYAGTRFVSGSNFCDVGLHVDERNQRLIITSAIDNLIKGASGQAVQNMNIMLGLNEKAGIDFAPIYP</sequence>
<dbReference type="GO" id="GO:0006526">
    <property type="term" value="P:L-arginine biosynthetic process"/>
    <property type="evidence" value="ECO:0007669"/>
    <property type="project" value="UniProtKB-UniRule"/>
</dbReference>
<dbReference type="InterPro" id="IPR058924">
    <property type="entry name" value="AGPR_dimerisation_dom"/>
</dbReference>
<dbReference type="PANTHER" id="PTHR32338:SF10">
    <property type="entry name" value="N-ACETYL-GAMMA-GLUTAMYL-PHOSPHATE REDUCTASE, CHLOROPLASTIC-RELATED"/>
    <property type="match status" value="1"/>
</dbReference>
<dbReference type="CDD" id="cd23934">
    <property type="entry name" value="AGPR_1_C"/>
    <property type="match status" value="1"/>
</dbReference>
<dbReference type="NCBIfam" id="TIGR01850">
    <property type="entry name" value="argC"/>
    <property type="match status" value="1"/>
</dbReference>
<feature type="active site" evidence="7 8">
    <location>
        <position position="149"/>
    </location>
</feature>
<dbReference type="Pfam" id="PF01118">
    <property type="entry name" value="Semialdhyde_dh"/>
    <property type="match status" value="1"/>
</dbReference>
<dbReference type="FunFam" id="3.30.360.10:FF:000014">
    <property type="entry name" value="N-acetyl-gamma-glutamyl-phosphate reductase"/>
    <property type="match status" value="1"/>
</dbReference>
<dbReference type="PROSITE" id="PS01224">
    <property type="entry name" value="ARGC"/>
    <property type="match status" value="1"/>
</dbReference>
<evidence type="ECO:0000256" key="3">
    <source>
        <dbReference type="ARBA" id="ARBA00022605"/>
    </source>
</evidence>
<evidence type="ECO:0000256" key="8">
    <source>
        <dbReference type="PROSITE-ProRule" id="PRU10010"/>
    </source>
</evidence>
<dbReference type="KEGG" id="nva:G3M78_00200"/>
<feature type="domain" description="Semialdehyde dehydrogenase NAD-binding" evidence="9">
    <location>
        <begin position="3"/>
        <end position="141"/>
    </location>
</feature>
<reference evidence="11" key="1">
    <citation type="submission" date="2020-02" db="EMBL/GenBank/DDBJ databases">
        <title>Genomic and physiological characterization of two novel Nitrospinaceae genera.</title>
        <authorList>
            <person name="Mueller A.J."/>
            <person name="Jung M.-Y."/>
            <person name="Strachan C.R."/>
            <person name="Herbold C.W."/>
            <person name="Kirkegaard R.H."/>
            <person name="Daims H."/>
        </authorList>
    </citation>
    <scope>NUCLEOTIDE SEQUENCE [LARGE SCALE GENOMIC DNA]</scope>
</reference>
<dbReference type="HAMAP" id="MF_00150">
    <property type="entry name" value="ArgC_type1"/>
    <property type="match status" value="1"/>
</dbReference>
<name>A0A7T0BZR8_9BACT</name>
<accession>A0A7T0BZR8</accession>
<comment type="function">
    <text evidence="7">Catalyzes the NADPH-dependent reduction of N-acetyl-5-glutamyl phosphate to yield N-acetyl-L-glutamate 5-semialdehyde.</text>
</comment>
<keyword evidence="2 7" id="KW-0055">Arginine biosynthesis</keyword>
<dbReference type="InterPro" id="IPR023013">
    <property type="entry name" value="AGPR_AS"/>
</dbReference>
<dbReference type="Gene3D" id="3.40.50.720">
    <property type="entry name" value="NAD(P)-binding Rossmann-like Domain"/>
    <property type="match status" value="1"/>
</dbReference>
<dbReference type="InterPro" id="IPR000534">
    <property type="entry name" value="Semialdehyde_DH_NAD-bd"/>
</dbReference>
<evidence type="ECO:0000256" key="6">
    <source>
        <dbReference type="ARBA" id="ARBA00050557"/>
    </source>
</evidence>
<dbReference type="GO" id="GO:0003942">
    <property type="term" value="F:N-acetyl-gamma-glutamyl-phosphate reductase activity"/>
    <property type="evidence" value="ECO:0007669"/>
    <property type="project" value="UniProtKB-UniRule"/>
</dbReference>
<dbReference type="GO" id="GO:0051287">
    <property type="term" value="F:NAD binding"/>
    <property type="evidence" value="ECO:0007669"/>
    <property type="project" value="InterPro"/>
</dbReference>
<evidence type="ECO:0000256" key="4">
    <source>
        <dbReference type="ARBA" id="ARBA00022857"/>
    </source>
</evidence>
<proteinExistence type="inferred from homology"/>
<dbReference type="UniPathway" id="UPA00068">
    <property type="reaction ID" value="UER00108"/>
</dbReference>
<dbReference type="EC" id="1.2.1.38" evidence="7"/>